<feature type="transmembrane region" description="Helical" evidence="7">
    <location>
        <begin position="513"/>
        <end position="537"/>
    </location>
</feature>
<evidence type="ECO:0000259" key="8">
    <source>
        <dbReference type="PROSITE" id="PS50156"/>
    </source>
</evidence>
<gene>
    <name evidence="9" type="ORF">ACFSUT_32975</name>
</gene>
<dbReference type="PANTHER" id="PTHR33406:SF11">
    <property type="entry name" value="MEMBRANE PROTEIN SCO6666-RELATED"/>
    <property type="match status" value="1"/>
</dbReference>
<dbReference type="InterPro" id="IPR001036">
    <property type="entry name" value="Acrflvin-R"/>
</dbReference>
<dbReference type="SUPFAM" id="SSF82866">
    <property type="entry name" value="Multidrug efflux transporter AcrB transmembrane domain"/>
    <property type="match status" value="2"/>
</dbReference>
<feature type="transmembrane region" description="Helical" evidence="7">
    <location>
        <begin position="366"/>
        <end position="388"/>
    </location>
</feature>
<dbReference type="PROSITE" id="PS50156">
    <property type="entry name" value="SSD"/>
    <property type="match status" value="1"/>
</dbReference>
<feature type="transmembrane region" description="Helical" evidence="7">
    <location>
        <begin position="298"/>
        <end position="324"/>
    </location>
</feature>
<dbReference type="Gene3D" id="1.20.1640.10">
    <property type="entry name" value="Multidrug efflux transporter AcrB transmembrane domain"/>
    <property type="match status" value="2"/>
</dbReference>
<comment type="similarity">
    <text evidence="2">Belongs to the resistance-nodulation-cell division (RND) (TC 2.A.6) family. MmpL subfamily.</text>
</comment>
<keyword evidence="3" id="KW-1003">Cell membrane</keyword>
<organism evidence="9 10">
    <name type="scientific">Amycolatopsis albidoflavus</name>
    <dbReference type="NCBI Taxonomy" id="102226"/>
    <lineage>
        <taxon>Bacteria</taxon>
        <taxon>Bacillati</taxon>
        <taxon>Actinomycetota</taxon>
        <taxon>Actinomycetes</taxon>
        <taxon>Pseudonocardiales</taxon>
        <taxon>Pseudonocardiaceae</taxon>
        <taxon>Amycolatopsis</taxon>
    </lineage>
</organism>
<keyword evidence="4 7" id="KW-0812">Transmembrane</keyword>
<feature type="transmembrane region" description="Helical" evidence="7">
    <location>
        <begin position="12"/>
        <end position="36"/>
    </location>
</feature>
<comment type="caution">
    <text evidence="9">The sequence shown here is derived from an EMBL/GenBank/DDBJ whole genome shotgun (WGS) entry which is preliminary data.</text>
</comment>
<feature type="domain" description="SSD" evidence="8">
    <location>
        <begin position="194"/>
        <end position="323"/>
    </location>
</feature>
<comment type="subcellular location">
    <subcellularLocation>
        <location evidence="1">Cell membrane</location>
        <topology evidence="1">Multi-pass membrane protein</topology>
    </subcellularLocation>
</comment>
<keyword evidence="6 7" id="KW-0472">Membrane</keyword>
<dbReference type="InterPro" id="IPR000731">
    <property type="entry name" value="SSD"/>
</dbReference>
<feature type="transmembrane region" description="Helical" evidence="7">
    <location>
        <begin position="626"/>
        <end position="646"/>
    </location>
</feature>
<dbReference type="InterPro" id="IPR004869">
    <property type="entry name" value="MMPL_dom"/>
</dbReference>
<proteinExistence type="inferred from homology"/>
<accession>A0ABW5I7L3</accession>
<evidence type="ECO:0000256" key="6">
    <source>
        <dbReference type="ARBA" id="ARBA00023136"/>
    </source>
</evidence>
<evidence type="ECO:0000256" key="3">
    <source>
        <dbReference type="ARBA" id="ARBA00022475"/>
    </source>
</evidence>
<evidence type="ECO:0000256" key="4">
    <source>
        <dbReference type="ARBA" id="ARBA00022692"/>
    </source>
</evidence>
<feature type="transmembrane region" description="Helical" evidence="7">
    <location>
        <begin position="175"/>
        <end position="195"/>
    </location>
</feature>
<keyword evidence="5 7" id="KW-1133">Transmembrane helix</keyword>
<protein>
    <submittedName>
        <fullName evidence="9">MMPL family transporter</fullName>
    </submittedName>
</protein>
<dbReference type="PRINTS" id="PR00702">
    <property type="entry name" value="ACRIFLAVINRP"/>
</dbReference>
<evidence type="ECO:0000256" key="1">
    <source>
        <dbReference type="ARBA" id="ARBA00004651"/>
    </source>
</evidence>
<evidence type="ECO:0000256" key="2">
    <source>
        <dbReference type="ARBA" id="ARBA00010157"/>
    </source>
</evidence>
<dbReference type="PANTHER" id="PTHR33406">
    <property type="entry name" value="MEMBRANE PROTEIN MJ1562-RELATED"/>
    <property type="match status" value="1"/>
</dbReference>
<dbReference type="EMBL" id="JBHUKQ010000015">
    <property type="protein sequence ID" value="MFD2485129.1"/>
    <property type="molecule type" value="Genomic_DNA"/>
</dbReference>
<reference evidence="10" key="1">
    <citation type="journal article" date="2019" name="Int. J. Syst. Evol. Microbiol.">
        <title>The Global Catalogue of Microorganisms (GCM) 10K type strain sequencing project: providing services to taxonomists for standard genome sequencing and annotation.</title>
        <authorList>
            <consortium name="The Broad Institute Genomics Platform"/>
            <consortium name="The Broad Institute Genome Sequencing Center for Infectious Disease"/>
            <person name="Wu L."/>
            <person name="Ma J."/>
        </authorList>
    </citation>
    <scope>NUCLEOTIDE SEQUENCE [LARGE SCALE GENOMIC DNA]</scope>
    <source>
        <strain evidence="10">CGMCC 4.7638</strain>
    </source>
</reference>
<evidence type="ECO:0000313" key="10">
    <source>
        <dbReference type="Proteomes" id="UP001597542"/>
    </source>
</evidence>
<sequence>MLTRLGRNCFRFRWWVVGVWAAIVVIGGVAVGPVLVGTSAARPIQDMESDAGVQEILAHGDHGMQFTAVVEGIDARAPSVGQAVGKAAADVRAMAHIKSVGPLVTARDDRGIAVPVSLDRFDRKAQPAVMTAAEQRLRELGSQLPGASVRIGGPDVMAQQANTASQADLAQAESLALPITLIVLILVFAGVVAALLPLIASVATMLGAFAALFVFALFVQMDNTVLSVATLLSLGMSIDYGLLLVSRFREELAAGHDRATAVERTWRTAGSTILYSSLTVVVSLVGLLAFQMPRLQAIGAAGVSAALLAMLAALTLTPALLSIFGRWVKPSKRAVARMRAAQGKSPEDLERGFFARLAGFTQRKPLLVTVVVTAALVGMAAPAASMAVELPEIAGLPPTLESVQVDSVLHDNYGLPTEPAVQVVARTSPDALDSWAARWRSDPEVAQVHPAVSEGGGLSSVVMDTRGDDQAPAAKDLVSRLREHRPEGVQSWVSGDSAVLVDLLGRTAAGVPWALVITLLAMTVLLFLMTGSILVPLKAVAMNVLSLGATVGLLTLLFQHGVLARPLGMLVQTGISPYLLVTVFAFGFGFSMDYEVFLLSRIKEFHDAGQRTDVAVRHGLQRSGRIVTSAALLMLVVFACFATARLADIQELGIGLFVAVLIDATIVRCLLVPATMTLMGKWNWWAPGPLRRLHARFGLSEHDDPRQLSSIP</sequence>
<dbReference type="Proteomes" id="UP001597542">
    <property type="component" value="Unassembled WGS sequence"/>
</dbReference>
<evidence type="ECO:0000256" key="5">
    <source>
        <dbReference type="ARBA" id="ARBA00022989"/>
    </source>
</evidence>
<evidence type="ECO:0000256" key="7">
    <source>
        <dbReference type="SAM" id="Phobius"/>
    </source>
</evidence>
<feature type="transmembrane region" description="Helical" evidence="7">
    <location>
        <begin position="273"/>
        <end position="292"/>
    </location>
</feature>
<dbReference type="Pfam" id="PF03176">
    <property type="entry name" value="MMPL"/>
    <property type="match status" value="2"/>
</dbReference>
<feature type="transmembrane region" description="Helical" evidence="7">
    <location>
        <begin position="652"/>
        <end position="671"/>
    </location>
</feature>
<dbReference type="RefSeq" id="WP_344277103.1">
    <property type="nucleotide sequence ID" value="NZ_BAAAHV010000012.1"/>
</dbReference>
<evidence type="ECO:0000313" key="9">
    <source>
        <dbReference type="EMBL" id="MFD2485129.1"/>
    </source>
</evidence>
<name>A0ABW5I7L3_9PSEU</name>
<feature type="transmembrane region" description="Helical" evidence="7">
    <location>
        <begin position="202"/>
        <end position="219"/>
    </location>
</feature>
<dbReference type="InterPro" id="IPR050545">
    <property type="entry name" value="Mycobact_MmpL"/>
</dbReference>
<keyword evidence="10" id="KW-1185">Reference proteome</keyword>
<feature type="transmembrane region" description="Helical" evidence="7">
    <location>
        <begin position="225"/>
        <end position="245"/>
    </location>
</feature>
<feature type="transmembrane region" description="Helical" evidence="7">
    <location>
        <begin position="575"/>
        <end position="594"/>
    </location>
</feature>
<feature type="transmembrane region" description="Helical" evidence="7">
    <location>
        <begin position="544"/>
        <end position="563"/>
    </location>
</feature>